<proteinExistence type="predicted"/>
<dbReference type="InterPro" id="IPR022193">
    <property type="entry name" value="DUF3718"/>
</dbReference>
<sequence length="130" mass="15096">MKFIKLLLITMTIFMMNSVYAIQYKFVAMDNSIYTKMCVLAGNNEQKALKTALRRHEHSPRSLANTTFCNGLIIANFAYKYQANMTYDYLKKYTHSRHVDKATKVSIQDVITRTTENKSTEEIILVYVGY</sequence>
<dbReference type="EMBL" id="BDQM01000014">
    <property type="protein sequence ID" value="GAW96455.1"/>
    <property type="molecule type" value="Genomic_DNA"/>
</dbReference>
<gene>
    <name evidence="1" type="ORF">MTCD1_02069</name>
</gene>
<reference evidence="1 2" key="1">
    <citation type="submission" date="2017-06" db="EMBL/GenBank/DDBJ databases">
        <title>Whole Genome Sequences of Colwellia marinimaniae MTCD1.</title>
        <authorList>
            <person name="Kusumoto H."/>
            <person name="Inoue M."/>
            <person name="Tanikawa K."/>
            <person name="Maeji H."/>
            <person name="Cameron J.H."/>
            <person name="Bartlett D.H."/>
        </authorList>
    </citation>
    <scope>NUCLEOTIDE SEQUENCE [LARGE SCALE GENOMIC DNA]</scope>
    <source>
        <strain evidence="1 2">MTCD1</strain>
    </source>
</reference>
<dbReference type="RefSeq" id="WP_057180979.1">
    <property type="nucleotide sequence ID" value="NZ_BDQM01000014.1"/>
</dbReference>
<evidence type="ECO:0000313" key="1">
    <source>
        <dbReference type="EMBL" id="GAW96455.1"/>
    </source>
</evidence>
<keyword evidence="2" id="KW-1185">Reference proteome</keyword>
<organism evidence="1 2">
    <name type="scientific">Colwellia marinimaniae</name>
    <dbReference type="NCBI Taxonomy" id="1513592"/>
    <lineage>
        <taxon>Bacteria</taxon>
        <taxon>Pseudomonadati</taxon>
        <taxon>Pseudomonadota</taxon>
        <taxon>Gammaproteobacteria</taxon>
        <taxon>Alteromonadales</taxon>
        <taxon>Colwelliaceae</taxon>
        <taxon>Colwellia</taxon>
    </lineage>
</organism>
<protein>
    <recommendedName>
        <fullName evidence="3">DUF3718 domain-containing protein</fullName>
    </recommendedName>
</protein>
<evidence type="ECO:0008006" key="3">
    <source>
        <dbReference type="Google" id="ProtNLM"/>
    </source>
</evidence>
<evidence type="ECO:0000313" key="2">
    <source>
        <dbReference type="Proteomes" id="UP000197068"/>
    </source>
</evidence>
<dbReference type="Proteomes" id="UP000197068">
    <property type="component" value="Unassembled WGS sequence"/>
</dbReference>
<dbReference type="Pfam" id="PF12514">
    <property type="entry name" value="DUF3718"/>
    <property type="match status" value="1"/>
</dbReference>
<accession>A0ABQ0MVR1</accession>
<name>A0ABQ0MVR1_9GAMM</name>
<comment type="caution">
    <text evidence="1">The sequence shown here is derived from an EMBL/GenBank/DDBJ whole genome shotgun (WGS) entry which is preliminary data.</text>
</comment>